<reference evidence="2" key="1">
    <citation type="submission" date="2020-09" db="EMBL/GenBank/DDBJ databases">
        <title>Comparative genome analyses of four rice-infecting Rhizoctonia solani isolates reveal extensive enrichment of homogalacturonan modification genes.</title>
        <authorList>
            <person name="Lee D.-Y."/>
            <person name="Jeon J."/>
            <person name="Kim K.-T."/>
            <person name="Cheong K."/>
            <person name="Song H."/>
            <person name="Choi G."/>
            <person name="Ko J."/>
            <person name="Opiyo S.O."/>
            <person name="Zuo S."/>
            <person name="Madhav S."/>
            <person name="Lee Y.-H."/>
            <person name="Wang G.-L."/>
        </authorList>
    </citation>
    <scope>NUCLEOTIDE SEQUENCE</scope>
    <source>
        <strain evidence="2">AG1-IA WGL</strain>
    </source>
</reference>
<feature type="compositionally biased region" description="Polar residues" evidence="1">
    <location>
        <begin position="1516"/>
        <end position="1534"/>
    </location>
</feature>
<dbReference type="EMBL" id="JACYCD010000048">
    <property type="protein sequence ID" value="KAF8709631.1"/>
    <property type="molecule type" value="Genomic_DNA"/>
</dbReference>
<feature type="compositionally biased region" description="Low complexity" evidence="1">
    <location>
        <begin position="1066"/>
        <end position="1081"/>
    </location>
</feature>
<name>A0A8H7HXU4_9AGAM</name>
<gene>
    <name evidence="2" type="ORF">RHS03_02571</name>
</gene>
<evidence type="ECO:0000256" key="1">
    <source>
        <dbReference type="SAM" id="MobiDB-lite"/>
    </source>
</evidence>
<accession>A0A8H7HXU4</accession>
<dbReference type="OrthoDB" id="2507336at2759"/>
<feature type="region of interest" description="Disordered" evidence="1">
    <location>
        <begin position="1485"/>
        <end position="1539"/>
    </location>
</feature>
<feature type="compositionally biased region" description="Polar residues" evidence="1">
    <location>
        <begin position="1198"/>
        <end position="1213"/>
    </location>
</feature>
<feature type="region of interest" description="Disordered" evidence="1">
    <location>
        <begin position="670"/>
        <end position="725"/>
    </location>
</feature>
<feature type="compositionally biased region" description="Acidic residues" evidence="1">
    <location>
        <begin position="715"/>
        <end position="724"/>
    </location>
</feature>
<evidence type="ECO:0000313" key="2">
    <source>
        <dbReference type="EMBL" id="KAF8709631.1"/>
    </source>
</evidence>
<evidence type="ECO:0000313" key="3">
    <source>
        <dbReference type="Proteomes" id="UP000602905"/>
    </source>
</evidence>
<dbReference type="Pfam" id="PF18759">
    <property type="entry name" value="Plavaka"/>
    <property type="match status" value="1"/>
</dbReference>
<feature type="compositionally biased region" description="Acidic residues" evidence="1">
    <location>
        <begin position="671"/>
        <end position="705"/>
    </location>
</feature>
<sequence>MEDNAHDFDGEYASFNGTVKTLTLNVVFRQGVGEPETMDYELVQEMGGDGSQGQSVENCAPNWLPGPEEYNYNMLDPRNEYDLPPSNLQYNNDLRAWVEDYPSRTVGTPIRQATRDEMAKWVWGEPGDIGQLADPDNFEVAEFLLQSGLSVKEREKFLRLKKLEGRAPWPSNHLMMKDVDTLPRRTKWEAKYYEIEGPKSIEKLVFWHRNTADVFRELFGILALKGRYRFRPERHYLSRDMKNRRYGEAWTADAWWKVQQMIQDEFATVGRYIIASDQTPLTGFCGSKKAHPVYFSIANLSKEIRRTHSHRAMVLVGYLPIPTLDCEPNSKAARELRDKLFNDCIRDLLKPLTDAERVGMEVVCADGGVRRVYPTLSSTIADYPEQCRNACTTGSYCPICVVPRDKRGDLNQNIPLRQRIPTLKAISEHRAEGSPNFEDWGLRDQWPWWSRHTYIDIATMHTPDLLHQCHKGVFKDHLAKYIPSIIGAQEMDQRYQLMPRHHGIRHFKRGISKLSRATGREAKEMMKVFLPVAADAGPKVVDATRGLLKFMYLAHSSTLTEDELCEMDKQLATFHSQKSVFDEWLKTKRKFHNIPKFHSLQHYTHAIRMLGTPDGYNTEAPERLHIDLTKAGFNASNKIDDTELEQMAEYIQRMDSLALHRAYLNYIDRPEGDDEGDDWRDGWEDLDSLDDDEFSSGSDGEEMEGSELGSNGYSDSDEDSEGNLDDLTAGCVVQRVMDRTDFREDRDGQGAAFDNDGGGLEIHYPNPEVATAKQCNKLVTIDYLIKTHSAINLPSDISQFLKRLDPNLSSVVLPLDTRLHVWTIARLFHTPLPFKPLEPTHVETIRARPPKVDRIGRVSRLGQYDTVLVLSYPEKTGIHRYRAARVRAIFELPSQFKHLCPQQLVYVEWFNPFNPSLLKYWETYSTTRAVDQAQRTRTSVIPLSSIRLACHLGPRFNTIDEEFQPRLDTDIFDVCRSFILNQFASYYVFDLLEHWEKDVLVTIAHGPPRVLIDLPESETGSLPRLSVHTVRKELQRPALLRLPLISPNFSSDSDRNLLGLSHTRTSSFSSRSVSPFRPASPTKIPASGTESFVSGSHRSAGSQIFGGSQMYRSDGGCETKTARRGASDTYRSETARTGAGETYRSQTPTYRSETPRSGTRTYRSGAGSDTYRSGGGSQTYRSDGGSEVESEHYESEDAGSQTYWSDGGSQTYRSDNESDAGLSVPPSETARSTGSETARSQTYRSDGGSNTYRTETYRAPSEAPTAHSATETYRSQSRSQSHPRSVASGTYTAGSETYRSEGSYHSGSKTYRTHGSDTYRESKSKSESRAQTPCPDTYTDTESETYHAGSGIEGGLSGFASQLYPHESDAETVTGRSSPHSRSEAGFSQGRAEAGFSQSRSEGMYSQCRSEGSYSQGRSEGTHSPTRSHVSSNQGRSEGGQSQGWAAYLQGSSTYLRGQGLQAYALTYTQDTSTYVAEDYTKGSEAYSHKESETQGLRTPPPVPPKSPNTPRGVRTPNTLKQAMSPVTPNTPNPTAEDKFADWQDRTPKAAKRLELLILRSQTGVMTPCTASGRYGKALSKASTAPTSAKGLMRQRMSREVVTSVPVPSESKSITLGHHGHGQESMRISALWCLNVHAPPPFEWLRTQAVLYPNVLILTWIAPTGGHGAVPLDLVNYTEVRSAPLHPSARDDVGSVAPRLQTADLVETLCPFQLLYTDGVGRLGMDTAKERVRWVGSIWDVLATIAHGPPRVLANLSDSEGAATTSFVAPAAYIANTSSILPYLPLETADNMPVASLAPLSRAPSLH</sequence>
<feature type="compositionally biased region" description="Polar residues" evidence="1">
    <location>
        <begin position="1143"/>
        <end position="1162"/>
    </location>
</feature>
<comment type="caution">
    <text evidence="2">The sequence shown here is derived from an EMBL/GenBank/DDBJ whole genome shotgun (WGS) entry which is preliminary data.</text>
</comment>
<feature type="compositionally biased region" description="Polar residues" evidence="1">
    <location>
        <begin position="1088"/>
        <end position="1106"/>
    </location>
</feature>
<feature type="region of interest" description="Disordered" evidence="1">
    <location>
        <begin position="1066"/>
        <end position="1443"/>
    </location>
</feature>
<feature type="compositionally biased region" description="Polar residues" evidence="1">
    <location>
        <begin position="1407"/>
        <end position="1436"/>
    </location>
</feature>
<feature type="non-terminal residue" evidence="2">
    <location>
        <position position="1"/>
    </location>
</feature>
<feature type="compositionally biased region" description="Basic and acidic residues" evidence="1">
    <location>
        <begin position="1314"/>
        <end position="1328"/>
    </location>
</feature>
<feature type="compositionally biased region" description="Pro residues" evidence="1">
    <location>
        <begin position="1499"/>
        <end position="1508"/>
    </location>
</feature>
<dbReference type="Proteomes" id="UP000602905">
    <property type="component" value="Unassembled WGS sequence"/>
</dbReference>
<feature type="compositionally biased region" description="Polar residues" evidence="1">
    <location>
        <begin position="1229"/>
        <end position="1254"/>
    </location>
</feature>
<organism evidence="2 3">
    <name type="scientific">Rhizoctonia solani</name>
    <dbReference type="NCBI Taxonomy" id="456999"/>
    <lineage>
        <taxon>Eukaryota</taxon>
        <taxon>Fungi</taxon>
        <taxon>Dikarya</taxon>
        <taxon>Basidiomycota</taxon>
        <taxon>Agaricomycotina</taxon>
        <taxon>Agaricomycetes</taxon>
        <taxon>Cantharellales</taxon>
        <taxon>Ceratobasidiaceae</taxon>
        <taxon>Rhizoctonia</taxon>
    </lineage>
</organism>
<protein>
    <submittedName>
        <fullName evidence="2">Zn-finger protein</fullName>
    </submittedName>
</protein>
<proteinExistence type="predicted"/>
<feature type="compositionally biased region" description="Polar residues" evidence="1">
    <location>
        <begin position="1287"/>
        <end position="1297"/>
    </location>
</feature>
<dbReference type="InterPro" id="IPR041078">
    <property type="entry name" value="Plavaka"/>
</dbReference>